<gene>
    <name evidence="3" type="ORF">MCOR_57711</name>
</gene>
<dbReference type="AlphaFoldDB" id="A0A6J8F2F3"/>
<sequence length="307" mass="34559">MREDTRDFTRDKYFNGHQNTRKVEENWNMIKEFILGTTNTNVPTKTSKGKQSIPWINNNIKAMIKRKNRRHANYKKNNRKYINNQKADKQGIPPLKTQDSKTAYTDQQKAEALNIQFTSVYTKTEYESIPHQTPLVDKMRNITVTTKGVEKILKNLNALKRWVLMVYTPEFKGKGAKKSVDSSKPTTSTTSNISTATTSTTVTAPVNTVTSNVPATASQVNVTSSVVPSPMVISKVLTSAYNLDDDIQFNVHIPACLPVTSHNISTTAPKPSSSPLISTKTRVCIEDYRNRPAKESHLPIFEPLITW</sequence>
<accession>A0A6J8F2F3</accession>
<dbReference type="EMBL" id="CACVKT020010330">
    <property type="protein sequence ID" value="CAC5425946.1"/>
    <property type="molecule type" value="Genomic_DNA"/>
</dbReference>
<evidence type="ECO:0000256" key="1">
    <source>
        <dbReference type="SAM" id="Coils"/>
    </source>
</evidence>
<keyword evidence="1" id="KW-0175">Coiled coil</keyword>
<reference evidence="3 4" key="1">
    <citation type="submission" date="2020-06" db="EMBL/GenBank/DDBJ databases">
        <authorList>
            <person name="Li R."/>
            <person name="Bekaert M."/>
        </authorList>
    </citation>
    <scope>NUCLEOTIDE SEQUENCE [LARGE SCALE GENOMIC DNA]</scope>
    <source>
        <strain evidence="4">wild</strain>
    </source>
</reference>
<name>A0A6J8F2F3_MYTCO</name>
<evidence type="ECO:0000313" key="4">
    <source>
        <dbReference type="Proteomes" id="UP000507470"/>
    </source>
</evidence>
<feature type="coiled-coil region" evidence="1">
    <location>
        <begin position="57"/>
        <end position="84"/>
    </location>
</feature>
<dbReference type="Proteomes" id="UP000507470">
    <property type="component" value="Unassembled WGS sequence"/>
</dbReference>
<feature type="compositionally biased region" description="Low complexity" evidence="2">
    <location>
        <begin position="182"/>
        <end position="194"/>
    </location>
</feature>
<evidence type="ECO:0000313" key="3">
    <source>
        <dbReference type="EMBL" id="CAC5425946.1"/>
    </source>
</evidence>
<protein>
    <submittedName>
        <fullName evidence="3">Uncharacterized protein</fullName>
    </submittedName>
</protein>
<proteinExistence type="predicted"/>
<organism evidence="3 4">
    <name type="scientific">Mytilus coruscus</name>
    <name type="common">Sea mussel</name>
    <dbReference type="NCBI Taxonomy" id="42192"/>
    <lineage>
        <taxon>Eukaryota</taxon>
        <taxon>Metazoa</taxon>
        <taxon>Spiralia</taxon>
        <taxon>Lophotrochozoa</taxon>
        <taxon>Mollusca</taxon>
        <taxon>Bivalvia</taxon>
        <taxon>Autobranchia</taxon>
        <taxon>Pteriomorphia</taxon>
        <taxon>Mytilida</taxon>
        <taxon>Mytiloidea</taxon>
        <taxon>Mytilidae</taxon>
        <taxon>Mytilinae</taxon>
        <taxon>Mytilus</taxon>
    </lineage>
</organism>
<evidence type="ECO:0000256" key="2">
    <source>
        <dbReference type="SAM" id="MobiDB-lite"/>
    </source>
</evidence>
<feature type="region of interest" description="Disordered" evidence="2">
    <location>
        <begin position="174"/>
        <end position="194"/>
    </location>
</feature>
<keyword evidence="4" id="KW-1185">Reference proteome</keyword>